<evidence type="ECO:0000256" key="3">
    <source>
        <dbReference type="ARBA" id="ARBA00022777"/>
    </source>
</evidence>
<evidence type="ECO:0000256" key="6">
    <source>
        <dbReference type="SAM" id="MobiDB-lite"/>
    </source>
</evidence>
<dbReference type="InterPro" id="IPR008271">
    <property type="entry name" value="Ser/Thr_kinase_AS"/>
</dbReference>
<dbReference type="Pfam" id="PF00069">
    <property type="entry name" value="Pkinase"/>
    <property type="match status" value="1"/>
</dbReference>
<evidence type="ECO:0000256" key="4">
    <source>
        <dbReference type="ARBA" id="ARBA00022840"/>
    </source>
</evidence>
<gene>
    <name evidence="8" type="ORF">BE15_20085</name>
</gene>
<dbReference type="EMBL" id="JEMA01000760">
    <property type="protein sequence ID" value="KYF66258.1"/>
    <property type="molecule type" value="Genomic_DNA"/>
</dbReference>
<evidence type="ECO:0000256" key="5">
    <source>
        <dbReference type="PROSITE-ProRule" id="PRU10141"/>
    </source>
</evidence>
<feature type="domain" description="Protein kinase" evidence="7">
    <location>
        <begin position="13"/>
        <end position="285"/>
    </location>
</feature>
<accession>A0A150QF15</accession>
<dbReference type="Gene3D" id="1.10.510.10">
    <property type="entry name" value="Transferase(Phosphotransferase) domain 1"/>
    <property type="match status" value="1"/>
</dbReference>
<dbReference type="PROSITE" id="PS00108">
    <property type="entry name" value="PROTEIN_KINASE_ST"/>
    <property type="match status" value="1"/>
</dbReference>
<evidence type="ECO:0000313" key="9">
    <source>
        <dbReference type="Proteomes" id="UP000075260"/>
    </source>
</evidence>
<dbReference type="GO" id="GO:0004674">
    <property type="term" value="F:protein serine/threonine kinase activity"/>
    <property type="evidence" value="ECO:0007669"/>
    <property type="project" value="TreeGrafter"/>
</dbReference>
<dbReference type="OrthoDB" id="9801841at2"/>
<feature type="compositionally biased region" description="Low complexity" evidence="6">
    <location>
        <begin position="330"/>
        <end position="340"/>
    </location>
</feature>
<dbReference type="AlphaFoldDB" id="A0A150QF15"/>
<keyword evidence="1" id="KW-0808">Transferase</keyword>
<dbReference type="PROSITE" id="PS50011">
    <property type="entry name" value="PROTEIN_KINASE_DOM"/>
    <property type="match status" value="1"/>
</dbReference>
<feature type="region of interest" description="Disordered" evidence="6">
    <location>
        <begin position="317"/>
        <end position="340"/>
    </location>
</feature>
<dbReference type="GO" id="GO:0005524">
    <property type="term" value="F:ATP binding"/>
    <property type="evidence" value="ECO:0007669"/>
    <property type="project" value="UniProtKB-UniRule"/>
</dbReference>
<dbReference type="RefSeq" id="WP_061610613.1">
    <property type="nucleotide sequence ID" value="NZ_JEMA01000760.1"/>
</dbReference>
<evidence type="ECO:0000313" key="8">
    <source>
        <dbReference type="EMBL" id="KYF66258.1"/>
    </source>
</evidence>
<sequence>MELRPEAVIADKLHLLRPLGQGGMGVVWAARHLALDTDVAVKFIRPERAAESPALVARFQREARATARIAHPHVVQVMDYGVVDGAVPYLVMELLRGFSLAELLERGGRLSFATARSLAQQVGSALESAHERGIVHRDIKPHNVFITEGSEGYPLFVKVLDFGVAKLAGDAAAPAASPALTETGVVIGSAPYMSPEQLEGSKDVDLRSDLWSLGVVLYETLTGALPFQGSSFVAVGAAVLKGKFRPATEQRPGLPPSIDDWFAKALSVDPGCRFQSAREMVEAFPGLEAGIAEVDAPAGRHHPAAFATTVAAPVDLRGAPHGAGELSREPVTPGALAGAPATAGSVADAAAGHTAL</sequence>
<reference evidence="8 9" key="1">
    <citation type="submission" date="2014-02" db="EMBL/GenBank/DDBJ databases">
        <title>The small core and large imbalanced accessory genome model reveals a collaborative survival strategy of Sorangium cellulosum strains in nature.</title>
        <authorList>
            <person name="Han K."/>
            <person name="Peng R."/>
            <person name="Blom J."/>
            <person name="Li Y.-Z."/>
        </authorList>
    </citation>
    <scope>NUCLEOTIDE SEQUENCE [LARGE SCALE GENOMIC DNA]</scope>
    <source>
        <strain evidence="8 9">So0008-312</strain>
    </source>
</reference>
<keyword evidence="2 5" id="KW-0547">Nucleotide-binding</keyword>
<protein>
    <recommendedName>
        <fullName evidence="7">Protein kinase domain-containing protein</fullName>
    </recommendedName>
</protein>
<evidence type="ECO:0000259" key="7">
    <source>
        <dbReference type="PROSITE" id="PS50011"/>
    </source>
</evidence>
<dbReference type="Gene3D" id="3.30.200.20">
    <property type="entry name" value="Phosphorylase Kinase, domain 1"/>
    <property type="match status" value="1"/>
</dbReference>
<dbReference type="InterPro" id="IPR000719">
    <property type="entry name" value="Prot_kinase_dom"/>
</dbReference>
<dbReference type="InterPro" id="IPR017441">
    <property type="entry name" value="Protein_kinase_ATP_BS"/>
</dbReference>
<dbReference type="CDD" id="cd14014">
    <property type="entry name" value="STKc_PknB_like"/>
    <property type="match status" value="1"/>
</dbReference>
<feature type="non-terminal residue" evidence="8">
    <location>
        <position position="356"/>
    </location>
</feature>
<dbReference type="PANTHER" id="PTHR43289">
    <property type="entry name" value="MITOGEN-ACTIVATED PROTEIN KINASE KINASE KINASE 20-RELATED"/>
    <property type="match status" value="1"/>
</dbReference>
<evidence type="ECO:0000256" key="1">
    <source>
        <dbReference type="ARBA" id="ARBA00022679"/>
    </source>
</evidence>
<keyword evidence="3" id="KW-0418">Kinase</keyword>
<keyword evidence="4 5" id="KW-0067">ATP-binding</keyword>
<proteinExistence type="predicted"/>
<dbReference type="PROSITE" id="PS00107">
    <property type="entry name" value="PROTEIN_KINASE_ATP"/>
    <property type="match status" value="1"/>
</dbReference>
<dbReference type="SMART" id="SM00220">
    <property type="entry name" value="S_TKc"/>
    <property type="match status" value="1"/>
</dbReference>
<dbReference type="SUPFAM" id="SSF56112">
    <property type="entry name" value="Protein kinase-like (PK-like)"/>
    <property type="match status" value="1"/>
</dbReference>
<name>A0A150QF15_SORCE</name>
<dbReference type="Proteomes" id="UP000075260">
    <property type="component" value="Unassembled WGS sequence"/>
</dbReference>
<organism evidence="8 9">
    <name type="scientific">Sorangium cellulosum</name>
    <name type="common">Polyangium cellulosum</name>
    <dbReference type="NCBI Taxonomy" id="56"/>
    <lineage>
        <taxon>Bacteria</taxon>
        <taxon>Pseudomonadati</taxon>
        <taxon>Myxococcota</taxon>
        <taxon>Polyangia</taxon>
        <taxon>Polyangiales</taxon>
        <taxon>Polyangiaceae</taxon>
        <taxon>Sorangium</taxon>
    </lineage>
</organism>
<dbReference type="InterPro" id="IPR011009">
    <property type="entry name" value="Kinase-like_dom_sf"/>
</dbReference>
<dbReference type="PANTHER" id="PTHR43289:SF6">
    <property type="entry name" value="SERINE_THREONINE-PROTEIN KINASE NEKL-3"/>
    <property type="match status" value="1"/>
</dbReference>
<feature type="binding site" evidence="5">
    <location>
        <position position="42"/>
    </location>
    <ligand>
        <name>ATP</name>
        <dbReference type="ChEBI" id="CHEBI:30616"/>
    </ligand>
</feature>
<evidence type="ECO:0000256" key="2">
    <source>
        <dbReference type="ARBA" id="ARBA00022741"/>
    </source>
</evidence>
<comment type="caution">
    <text evidence="8">The sequence shown here is derived from an EMBL/GenBank/DDBJ whole genome shotgun (WGS) entry which is preliminary data.</text>
</comment>